<sequence>MASFPLPAPQKLQAEVSASEPGDGQDMDGDGQGTGRSRSTSVGSSQKSLGNEPGLPGVWVNPPDATGLDSLDAACSSGTKETAWKGYSYEGSEGYMAHGAFGAYGPKMFDVFGLGLDRLDPVGQGPQLPVPLPAKATTFDDFLSPTGSQHSEAPPVAPPGLTLHPLEPLDPLDQLDPLDFDDGLEAPCGDMGQMQKALWQALEEPMAEMAPITPGAVAYTPPATWPPRTLNPVPSVGSASHGSGQCKPCAFHHTKGCQCGAMCTFCHLCLPGEKKRRQKEKQQAAKAKAKIRDLN</sequence>
<dbReference type="OrthoDB" id="425427at2759"/>
<evidence type="ECO:0000313" key="4">
    <source>
        <dbReference type="Proteomes" id="UP001152797"/>
    </source>
</evidence>
<name>A0A9P1C3A2_9DINO</name>
<dbReference type="AlphaFoldDB" id="A0A9P1C3A2"/>
<keyword evidence="4" id="KW-1185">Reference proteome</keyword>
<evidence type="ECO:0000313" key="2">
    <source>
        <dbReference type="EMBL" id="CAI3984315.1"/>
    </source>
</evidence>
<evidence type="ECO:0000313" key="3">
    <source>
        <dbReference type="EMBL" id="CAL4771627.1"/>
    </source>
</evidence>
<comment type="caution">
    <text evidence="2">The sequence shown here is derived from an EMBL/GenBank/DDBJ whole genome shotgun (WGS) entry which is preliminary data.</text>
</comment>
<protein>
    <recommendedName>
        <fullName evidence="5">C3H1-type domain-containing protein</fullName>
    </recommendedName>
</protein>
<evidence type="ECO:0000256" key="1">
    <source>
        <dbReference type="SAM" id="MobiDB-lite"/>
    </source>
</evidence>
<accession>A0A9P1C3A2</accession>
<reference evidence="2" key="1">
    <citation type="submission" date="2022-10" db="EMBL/GenBank/DDBJ databases">
        <authorList>
            <person name="Chen Y."/>
            <person name="Dougan E. K."/>
            <person name="Chan C."/>
            <person name="Rhodes N."/>
            <person name="Thang M."/>
        </authorList>
    </citation>
    <scope>NUCLEOTIDE SEQUENCE</scope>
</reference>
<dbReference type="EMBL" id="CAMXCT020000879">
    <property type="protein sequence ID" value="CAL1137690.1"/>
    <property type="molecule type" value="Genomic_DNA"/>
</dbReference>
<gene>
    <name evidence="2" type="ORF">C1SCF055_LOCUS11857</name>
</gene>
<dbReference type="Proteomes" id="UP001152797">
    <property type="component" value="Unassembled WGS sequence"/>
</dbReference>
<dbReference type="EMBL" id="CAMXCT010000879">
    <property type="protein sequence ID" value="CAI3984315.1"/>
    <property type="molecule type" value="Genomic_DNA"/>
</dbReference>
<feature type="region of interest" description="Disordered" evidence="1">
    <location>
        <begin position="1"/>
        <end position="64"/>
    </location>
</feature>
<dbReference type="EMBL" id="CAMXCT030000879">
    <property type="protein sequence ID" value="CAL4771627.1"/>
    <property type="molecule type" value="Genomic_DNA"/>
</dbReference>
<evidence type="ECO:0008006" key="5">
    <source>
        <dbReference type="Google" id="ProtNLM"/>
    </source>
</evidence>
<reference evidence="3 4" key="2">
    <citation type="submission" date="2024-05" db="EMBL/GenBank/DDBJ databases">
        <authorList>
            <person name="Chen Y."/>
            <person name="Shah S."/>
            <person name="Dougan E. K."/>
            <person name="Thang M."/>
            <person name="Chan C."/>
        </authorList>
    </citation>
    <scope>NUCLEOTIDE SEQUENCE [LARGE SCALE GENOMIC DNA]</scope>
</reference>
<proteinExistence type="predicted"/>
<organism evidence="2">
    <name type="scientific">Cladocopium goreaui</name>
    <dbReference type="NCBI Taxonomy" id="2562237"/>
    <lineage>
        <taxon>Eukaryota</taxon>
        <taxon>Sar</taxon>
        <taxon>Alveolata</taxon>
        <taxon>Dinophyceae</taxon>
        <taxon>Suessiales</taxon>
        <taxon>Symbiodiniaceae</taxon>
        <taxon>Cladocopium</taxon>
    </lineage>
</organism>
<feature type="compositionally biased region" description="Low complexity" evidence="1">
    <location>
        <begin position="35"/>
        <end position="46"/>
    </location>
</feature>